<dbReference type="Pfam" id="PF01753">
    <property type="entry name" value="zf-MYND"/>
    <property type="match status" value="1"/>
</dbReference>
<name>A0AAV8VKY1_9CUCU</name>
<keyword evidence="2 4" id="KW-0863">Zinc-finger</keyword>
<proteinExistence type="predicted"/>
<dbReference type="PROSITE" id="PS01360">
    <property type="entry name" value="ZF_MYND_1"/>
    <property type="match status" value="1"/>
</dbReference>
<evidence type="ECO:0000313" key="6">
    <source>
        <dbReference type="EMBL" id="KAJ8914972.1"/>
    </source>
</evidence>
<dbReference type="GO" id="GO:0008270">
    <property type="term" value="F:zinc ion binding"/>
    <property type="evidence" value="ECO:0007669"/>
    <property type="project" value="UniProtKB-KW"/>
</dbReference>
<evidence type="ECO:0000313" key="7">
    <source>
        <dbReference type="Proteomes" id="UP001159042"/>
    </source>
</evidence>
<keyword evidence="1" id="KW-0479">Metal-binding</keyword>
<dbReference type="Gene3D" id="6.10.140.2220">
    <property type="match status" value="1"/>
</dbReference>
<feature type="domain" description="MYND-type" evidence="5">
    <location>
        <begin position="40"/>
        <end position="77"/>
    </location>
</feature>
<dbReference type="InterPro" id="IPR050869">
    <property type="entry name" value="H3K4_H4K5_MeTrfase"/>
</dbReference>
<dbReference type="Gene3D" id="1.10.220.160">
    <property type="match status" value="1"/>
</dbReference>
<sequence>MSTMLTISAREKQSIPQGGIVIQEKPFVFILSSKYRTERCDFCFREGQLSKCSVCRYTYYCGRSCQKEAWAMHKLECQYLKAMSPRILPDTARLLARLMKILSKGGNSVKSYYTEKDFRTFKDLLSHYPEIKNDKSRMEHLSSLYGVLLDFFKGEALPDFVEFTGMYGRVCINSFSICNQELQSIGTGVYLASSIVNHSCKPNAVVTFEGTVLFMRALEVLPCLDWTQVTQHSIPYLVYIC</sequence>
<dbReference type="PANTHER" id="PTHR12197:SF251">
    <property type="entry name" value="EG:BACR7C10.4 PROTEIN"/>
    <property type="match status" value="1"/>
</dbReference>
<dbReference type="Gene3D" id="2.170.270.10">
    <property type="entry name" value="SET domain"/>
    <property type="match status" value="1"/>
</dbReference>
<dbReference type="SUPFAM" id="SSF144232">
    <property type="entry name" value="HIT/MYND zinc finger-like"/>
    <property type="match status" value="1"/>
</dbReference>
<dbReference type="SUPFAM" id="SSF82199">
    <property type="entry name" value="SET domain"/>
    <property type="match status" value="1"/>
</dbReference>
<dbReference type="InterPro" id="IPR002893">
    <property type="entry name" value="Znf_MYND"/>
</dbReference>
<dbReference type="PANTHER" id="PTHR12197">
    <property type="entry name" value="HISTONE-LYSINE N-METHYLTRANSFERASE SMYD"/>
    <property type="match status" value="1"/>
</dbReference>
<evidence type="ECO:0000256" key="3">
    <source>
        <dbReference type="ARBA" id="ARBA00022833"/>
    </source>
</evidence>
<comment type="caution">
    <text evidence="6">The sequence shown here is derived from an EMBL/GenBank/DDBJ whole genome shotgun (WGS) entry which is preliminary data.</text>
</comment>
<dbReference type="InterPro" id="IPR046341">
    <property type="entry name" value="SET_dom_sf"/>
</dbReference>
<evidence type="ECO:0000256" key="4">
    <source>
        <dbReference type="PROSITE-ProRule" id="PRU00134"/>
    </source>
</evidence>
<dbReference type="EMBL" id="JANEYG010000060">
    <property type="protein sequence ID" value="KAJ8914972.1"/>
    <property type="molecule type" value="Genomic_DNA"/>
</dbReference>
<accession>A0AAV8VKY1</accession>
<protein>
    <recommendedName>
        <fullName evidence="5">MYND-type domain-containing protein</fullName>
    </recommendedName>
</protein>
<gene>
    <name evidence="6" type="ORF">NQ315_002496</name>
</gene>
<organism evidence="6 7">
    <name type="scientific">Exocentrus adspersus</name>
    <dbReference type="NCBI Taxonomy" id="1586481"/>
    <lineage>
        <taxon>Eukaryota</taxon>
        <taxon>Metazoa</taxon>
        <taxon>Ecdysozoa</taxon>
        <taxon>Arthropoda</taxon>
        <taxon>Hexapoda</taxon>
        <taxon>Insecta</taxon>
        <taxon>Pterygota</taxon>
        <taxon>Neoptera</taxon>
        <taxon>Endopterygota</taxon>
        <taxon>Coleoptera</taxon>
        <taxon>Polyphaga</taxon>
        <taxon>Cucujiformia</taxon>
        <taxon>Chrysomeloidea</taxon>
        <taxon>Cerambycidae</taxon>
        <taxon>Lamiinae</taxon>
        <taxon>Acanthocinini</taxon>
        <taxon>Exocentrus</taxon>
    </lineage>
</organism>
<dbReference type="Proteomes" id="UP001159042">
    <property type="component" value="Unassembled WGS sequence"/>
</dbReference>
<dbReference type="PROSITE" id="PS50865">
    <property type="entry name" value="ZF_MYND_2"/>
    <property type="match status" value="1"/>
</dbReference>
<reference evidence="6 7" key="1">
    <citation type="journal article" date="2023" name="Insect Mol. Biol.">
        <title>Genome sequencing provides insights into the evolution of gene families encoding plant cell wall-degrading enzymes in longhorned beetles.</title>
        <authorList>
            <person name="Shin N.R."/>
            <person name="Okamura Y."/>
            <person name="Kirsch R."/>
            <person name="Pauchet Y."/>
        </authorList>
    </citation>
    <scope>NUCLEOTIDE SEQUENCE [LARGE SCALE GENOMIC DNA]</scope>
    <source>
        <strain evidence="6">EAD_L_NR</strain>
    </source>
</reference>
<dbReference type="GO" id="GO:0005634">
    <property type="term" value="C:nucleus"/>
    <property type="evidence" value="ECO:0007669"/>
    <property type="project" value="TreeGrafter"/>
</dbReference>
<keyword evidence="7" id="KW-1185">Reference proteome</keyword>
<keyword evidence="3" id="KW-0862">Zinc</keyword>
<evidence type="ECO:0000256" key="1">
    <source>
        <dbReference type="ARBA" id="ARBA00022723"/>
    </source>
</evidence>
<evidence type="ECO:0000259" key="5">
    <source>
        <dbReference type="PROSITE" id="PS50865"/>
    </source>
</evidence>
<dbReference type="AlphaFoldDB" id="A0AAV8VKY1"/>
<evidence type="ECO:0000256" key="2">
    <source>
        <dbReference type="ARBA" id="ARBA00022771"/>
    </source>
</evidence>